<evidence type="ECO:0000313" key="2">
    <source>
        <dbReference type="Proteomes" id="UP000192247"/>
    </source>
</evidence>
<reference evidence="1 2" key="1">
    <citation type="journal article" date="2017" name="Gigascience">
        <title>Draft genome of the honey bee ectoparasitic mite, Tropilaelaps mercedesae, is shaped by the parasitic life history.</title>
        <authorList>
            <person name="Dong X."/>
            <person name="Armstrong S.D."/>
            <person name="Xia D."/>
            <person name="Makepeace B.L."/>
            <person name="Darby A.C."/>
            <person name="Kadowaki T."/>
        </authorList>
    </citation>
    <scope>NUCLEOTIDE SEQUENCE [LARGE SCALE GENOMIC DNA]</scope>
    <source>
        <strain evidence="1">Wuxi-XJTLU</strain>
    </source>
</reference>
<dbReference type="InParanoid" id="A0A1V9Y3Q3"/>
<dbReference type="Gene3D" id="2.20.20.150">
    <property type="match status" value="1"/>
</dbReference>
<evidence type="ECO:0000313" key="1">
    <source>
        <dbReference type="EMBL" id="OQR80362.1"/>
    </source>
</evidence>
<organism evidence="1 2">
    <name type="scientific">Tropilaelaps mercedesae</name>
    <dbReference type="NCBI Taxonomy" id="418985"/>
    <lineage>
        <taxon>Eukaryota</taxon>
        <taxon>Metazoa</taxon>
        <taxon>Ecdysozoa</taxon>
        <taxon>Arthropoda</taxon>
        <taxon>Chelicerata</taxon>
        <taxon>Arachnida</taxon>
        <taxon>Acari</taxon>
        <taxon>Parasitiformes</taxon>
        <taxon>Mesostigmata</taxon>
        <taxon>Gamasina</taxon>
        <taxon>Dermanyssoidea</taxon>
        <taxon>Laelapidae</taxon>
        <taxon>Tropilaelaps</taxon>
    </lineage>
</organism>
<dbReference type="Proteomes" id="UP000192247">
    <property type="component" value="Unassembled WGS sequence"/>
</dbReference>
<dbReference type="EMBL" id="MNPL01000074">
    <property type="protein sequence ID" value="OQR80362.1"/>
    <property type="molecule type" value="Genomic_DNA"/>
</dbReference>
<dbReference type="Gene3D" id="2.20.20.160">
    <property type="match status" value="2"/>
</dbReference>
<gene>
    <name evidence="1" type="ORF">BIW11_02410</name>
</gene>
<name>A0A1V9Y3Q3_9ACAR</name>
<dbReference type="FunCoup" id="A0A1V9Y3Q3">
    <property type="interactions" value="57"/>
</dbReference>
<dbReference type="AlphaFoldDB" id="A0A1V9Y3Q3"/>
<dbReference type="OrthoDB" id="8177523at2759"/>
<dbReference type="STRING" id="418985.A0A1V9Y3Q3"/>
<keyword evidence="2" id="KW-1185">Reference proteome</keyword>
<dbReference type="Pfam" id="PF11581">
    <property type="entry name" value="Argos"/>
    <property type="match status" value="1"/>
</dbReference>
<dbReference type="InterPro" id="IPR021633">
    <property type="entry name" value="Argos"/>
</dbReference>
<protein>
    <submittedName>
        <fullName evidence="1">Protein giant-lens-like</fullName>
    </submittedName>
</protein>
<sequence length="284" mass="31671">MELVAFSKLSHTGRADILLCLVVEHPVSPAKQPVLLILGFFVEAWYLFRRDNCFSSESDLPECAPRQVCNRVDIYATPWVERQCRCPPGSGFNKQQLCPQTVDTEDGFSLSDRTRLFKTCEPVNVLPTCRYFRDITWTIKQTGVTSVSGATSSAGGSSSAMGRQTVNCVCPRNSVAYIARHEAIQDRDGTIQGFKYSFACSPQTRQTCGPSAPCRLFTVKRRRFVDEVNTNTLCECETGRRCPSQHTDESITPGSFFKEDHVKVFTGFCQPAKNISVSPVAWHS</sequence>
<comment type="caution">
    <text evidence="1">The sequence shown here is derived from an EMBL/GenBank/DDBJ whole genome shotgun (WGS) entry which is preliminary data.</text>
</comment>
<proteinExistence type="predicted"/>
<accession>A0A1V9Y3Q3</accession>